<evidence type="ECO:0000313" key="2">
    <source>
        <dbReference type="Proteomes" id="UP000838686"/>
    </source>
</evidence>
<protein>
    <submittedName>
        <fullName evidence="1">Uncharacterized protein</fullName>
    </submittedName>
</protein>
<dbReference type="EMBL" id="CAKMMF010000003">
    <property type="protein sequence ID" value="CAH1195219.1"/>
    <property type="molecule type" value="Genomic_DNA"/>
</dbReference>
<reference evidence="1" key="1">
    <citation type="submission" date="2022-01" db="EMBL/GenBank/DDBJ databases">
        <authorList>
            <person name="Criscuolo A."/>
        </authorList>
    </citation>
    <scope>NUCLEOTIDE SEQUENCE</scope>
    <source>
        <strain evidence="1">CIP111893</strain>
    </source>
</reference>
<keyword evidence="2" id="KW-1185">Reference proteome</keyword>
<evidence type="ECO:0000313" key="1">
    <source>
        <dbReference type="EMBL" id="CAH1195219.1"/>
    </source>
</evidence>
<comment type="caution">
    <text evidence="1">The sequence shown here is derived from an EMBL/GenBank/DDBJ whole genome shotgun (WGS) entry which is preliminary data.</text>
</comment>
<dbReference type="Proteomes" id="UP000838686">
    <property type="component" value="Unassembled WGS sequence"/>
</dbReference>
<gene>
    <name evidence="1" type="ORF">PAECIP111893_00642</name>
</gene>
<name>A0ABN8G610_9BACL</name>
<sequence length="53" mass="6183">MRVKLVNSVLVMVLLFTLGSSSILQARSANPEFKEEYGEVFKNTIDKSYYFYR</sequence>
<accession>A0ABN8G610</accession>
<organism evidence="1 2">
    <name type="scientific">Paenibacillus plantiphilus</name>
    <dbReference type="NCBI Taxonomy" id="2905650"/>
    <lineage>
        <taxon>Bacteria</taxon>
        <taxon>Bacillati</taxon>
        <taxon>Bacillota</taxon>
        <taxon>Bacilli</taxon>
        <taxon>Bacillales</taxon>
        <taxon>Paenibacillaceae</taxon>
        <taxon>Paenibacillus</taxon>
    </lineage>
</organism>
<proteinExistence type="predicted"/>